<dbReference type="RefSeq" id="WP_231811578.1">
    <property type="nucleotide sequence ID" value="NZ_JAJOZR010000001.1"/>
</dbReference>
<evidence type="ECO:0000313" key="1">
    <source>
        <dbReference type="EMBL" id="MCD7107858.1"/>
    </source>
</evidence>
<name>A0A9X1NP74_9HYPH</name>
<keyword evidence="2" id="KW-1185">Reference proteome</keyword>
<accession>A0A9X1NP74</accession>
<reference evidence="1" key="1">
    <citation type="submission" date="2021-12" db="EMBL/GenBank/DDBJ databases">
        <authorList>
            <person name="Li Y."/>
        </authorList>
    </citation>
    <scope>NUCLEOTIDE SEQUENCE</scope>
    <source>
        <strain evidence="1">DKSPLA3</strain>
    </source>
</reference>
<dbReference type="AlphaFoldDB" id="A0A9X1NP74"/>
<proteinExistence type="predicted"/>
<gene>
    <name evidence="1" type="ORF">LRX75_02270</name>
</gene>
<organism evidence="1 2">
    <name type="scientific">Rhizobium quercicola</name>
    <dbReference type="NCBI Taxonomy" id="2901226"/>
    <lineage>
        <taxon>Bacteria</taxon>
        <taxon>Pseudomonadati</taxon>
        <taxon>Pseudomonadota</taxon>
        <taxon>Alphaproteobacteria</taxon>
        <taxon>Hyphomicrobiales</taxon>
        <taxon>Rhizobiaceae</taxon>
        <taxon>Rhizobium/Agrobacterium group</taxon>
        <taxon>Rhizobium</taxon>
    </lineage>
</organism>
<evidence type="ECO:0000313" key="2">
    <source>
        <dbReference type="Proteomes" id="UP001139089"/>
    </source>
</evidence>
<comment type="caution">
    <text evidence="1">The sequence shown here is derived from an EMBL/GenBank/DDBJ whole genome shotgun (WGS) entry which is preliminary data.</text>
</comment>
<protein>
    <submittedName>
        <fullName evidence="1">Uncharacterized protein</fullName>
    </submittedName>
</protein>
<dbReference type="EMBL" id="JAJOZR010000001">
    <property type="protein sequence ID" value="MCD7107858.1"/>
    <property type="molecule type" value="Genomic_DNA"/>
</dbReference>
<sequence>MDYGVFAALARQFLDRDANEAELTAMTGQVERGAAHVAAHPAGHGGALFAVEPAHFERTLKEAYDEPR</sequence>
<dbReference type="Proteomes" id="UP001139089">
    <property type="component" value="Unassembled WGS sequence"/>
</dbReference>